<keyword evidence="1" id="KW-0998">Cell outer membrane</keyword>
<dbReference type="InterPro" id="IPR007543">
    <property type="entry name" value="LptD_C"/>
</dbReference>
<comment type="similarity">
    <text evidence="1">Belongs to the LptD family.</text>
</comment>
<gene>
    <name evidence="1 4" type="primary">lptD</name>
    <name evidence="4" type="ORF">K2U94_11900</name>
</gene>
<dbReference type="Proteomes" id="UP001139104">
    <property type="component" value="Unassembled WGS sequence"/>
</dbReference>
<dbReference type="Gene3D" id="2.60.450.10">
    <property type="entry name" value="Lipopolysaccharide (LPS) transport protein A like domain"/>
    <property type="match status" value="1"/>
</dbReference>
<keyword evidence="5" id="KW-1185">Reference proteome</keyword>
<dbReference type="RefSeq" id="WP_243067409.1">
    <property type="nucleotide sequence ID" value="NZ_JAIVFK010000013.1"/>
</dbReference>
<dbReference type="PANTHER" id="PTHR30189">
    <property type="entry name" value="LPS-ASSEMBLY PROTEIN"/>
    <property type="match status" value="1"/>
</dbReference>
<feature type="transmembrane region" description="Helical" evidence="2">
    <location>
        <begin position="21"/>
        <end position="41"/>
    </location>
</feature>
<evidence type="ECO:0000259" key="3">
    <source>
        <dbReference type="Pfam" id="PF04453"/>
    </source>
</evidence>
<comment type="subcellular location">
    <subcellularLocation>
        <location evidence="1">Cell outer membrane</location>
    </subcellularLocation>
</comment>
<evidence type="ECO:0000313" key="4">
    <source>
        <dbReference type="EMBL" id="MCI4683459.1"/>
    </source>
</evidence>
<protein>
    <recommendedName>
        <fullName evidence="1">LPS-assembly protein LptD</fullName>
    </recommendedName>
</protein>
<keyword evidence="1" id="KW-0732">Signal</keyword>
<comment type="caution">
    <text evidence="1">Lacks conserved residue(s) required for the propagation of feature annotation.</text>
</comment>
<dbReference type="HAMAP" id="MF_01411">
    <property type="entry name" value="LPS_assembly_LptD"/>
    <property type="match status" value="1"/>
</dbReference>
<feature type="domain" description="LptD C-terminal" evidence="3">
    <location>
        <begin position="325"/>
        <end position="757"/>
    </location>
</feature>
<proteinExistence type="inferred from homology"/>
<dbReference type="InterPro" id="IPR050218">
    <property type="entry name" value="LptD"/>
</dbReference>
<comment type="caution">
    <text evidence="4">The sequence shown here is derived from an EMBL/GenBank/DDBJ whole genome shotgun (WGS) entry which is preliminary data.</text>
</comment>
<name>A0ABS9Z713_9HYPH</name>
<dbReference type="InterPro" id="IPR020889">
    <property type="entry name" value="LipoPS_assembly_LptD"/>
</dbReference>
<sequence length="865" mass="96118">MAKGLPNRRTRRAARRRGSGRALRLGAFSLFSAGLVLFVGVPGPVRDAAAQTLGDRISGAASGQKGPMVVEANEVVYDDKAHSVTAEGDAQIYYEGKVLEADRVTYFKDTGRVLAEGSVKLTDPDGSVTHADKMELSGDFKQGFVDTVRADTKERTHVSATRSDKVDADTTVFYRGTYTACPSCAEHPERPPLWRLRAKKIIHKNNEQMLYFEDATFELYGYPIAYFPFFSTADPSVKRQSGFLAPRIAYRSTTGYGLGTPYFWAIAPNMDLTVTPMYLMRQGLWGDVEFRHRLDNGYYYIDINGIHQQADSAFAPQPWGSGDQTNRGAVTTQGTIWLSQKWKFGWDVMRVSDKWYVNDYGLPNPVLNGNFYSETSSSVYLNGQGDRGYFDLRGYSFQGLSNFDYQPQLAAVWPMWDYNKTIDLAPEKTHGIGGQLEIDANLTSSSAALASYQQVGAIEIDNLYGLHPVCNNPVTGKPDYTPGACILRGIGGNYTSGTVELSWKRKIIDPLGEVFTPFAFLRANGNYLNYSTSGSATFGSDTIANAYQSNYFGDNNQFQGTMTPGVGLEWRYPLLARTPIGSLVIEPIAQIIARPNSQISNTIVNLDAQSLVFDDSNLFEWDKYSGYDRFETGVRANYGAQFTLDMDKHGYVNAMFGQSAQVAGVNSYNTPDAANVGLESGLNTPMSDYITRVTYTPNSNYSFIAKARFNEATWALAHLDVTARAHYGPIEFSGQFADYEQQPMIGYIYRREGLQFSSKYNVLEHYFVSGNINFDLSRHYYYPDYLPTPQPTFSIAAWGIGAGYTDDCTNFSINYTNAISDNFGNPPAYVRNQTLLLTLDLRTLGDIKAPIMVSPGQIQDGVRYN</sequence>
<keyword evidence="2" id="KW-1133">Transmembrane helix</keyword>
<evidence type="ECO:0000256" key="2">
    <source>
        <dbReference type="SAM" id="Phobius"/>
    </source>
</evidence>
<comment type="subunit">
    <text evidence="1">Component of the lipopolysaccharide transport and assembly complex.</text>
</comment>
<organism evidence="4 5">
    <name type="scientific">Candidatus Rhodoblastus alkanivorans</name>
    <dbReference type="NCBI Taxonomy" id="2954117"/>
    <lineage>
        <taxon>Bacteria</taxon>
        <taxon>Pseudomonadati</taxon>
        <taxon>Pseudomonadota</taxon>
        <taxon>Alphaproteobacteria</taxon>
        <taxon>Hyphomicrobiales</taxon>
        <taxon>Rhodoblastaceae</taxon>
        <taxon>Rhodoblastus</taxon>
    </lineage>
</organism>
<dbReference type="EMBL" id="JAIVFP010000001">
    <property type="protein sequence ID" value="MCI4683459.1"/>
    <property type="molecule type" value="Genomic_DNA"/>
</dbReference>
<keyword evidence="2" id="KW-0812">Transmembrane</keyword>
<evidence type="ECO:0000256" key="1">
    <source>
        <dbReference type="HAMAP-Rule" id="MF_01411"/>
    </source>
</evidence>
<evidence type="ECO:0000313" key="5">
    <source>
        <dbReference type="Proteomes" id="UP001139104"/>
    </source>
</evidence>
<comment type="function">
    <text evidence="1">Involved in the assembly of lipopolysaccharide (LPS) at the surface of the outer membrane.</text>
</comment>
<accession>A0ABS9Z713</accession>
<dbReference type="PANTHER" id="PTHR30189:SF1">
    <property type="entry name" value="LPS-ASSEMBLY PROTEIN LPTD"/>
    <property type="match status" value="1"/>
</dbReference>
<reference evidence="4" key="1">
    <citation type="journal article" date="2022" name="ISME J.">
        <title>Identification of active gaseous-alkane degraders at natural gas seeps.</title>
        <authorList>
            <person name="Farhan Ul Haque M."/>
            <person name="Hernandez M."/>
            <person name="Crombie A.T."/>
            <person name="Murrell J.C."/>
        </authorList>
    </citation>
    <scope>NUCLEOTIDE SEQUENCE</scope>
    <source>
        <strain evidence="4">PC2</strain>
    </source>
</reference>
<dbReference type="Pfam" id="PF04453">
    <property type="entry name" value="LptD"/>
    <property type="match status" value="1"/>
</dbReference>
<keyword evidence="1 2" id="KW-0472">Membrane</keyword>